<dbReference type="EMBL" id="GGFL01009089">
    <property type="protein sequence ID" value="MBW73267.1"/>
    <property type="molecule type" value="Transcribed_RNA"/>
</dbReference>
<evidence type="ECO:0000256" key="1">
    <source>
        <dbReference type="SAM" id="MobiDB-lite"/>
    </source>
</evidence>
<proteinExistence type="predicted"/>
<protein>
    <submittedName>
        <fullName evidence="2">Putative secreted protein</fullName>
    </submittedName>
</protein>
<name>A0A2M4D6U5_ANODA</name>
<reference evidence="2" key="1">
    <citation type="submission" date="2018-01" db="EMBL/GenBank/DDBJ databases">
        <title>An insight into the sialome of Amazonian anophelines.</title>
        <authorList>
            <person name="Ribeiro J.M."/>
            <person name="Scarpassa V."/>
            <person name="Calvo E."/>
        </authorList>
    </citation>
    <scope>NUCLEOTIDE SEQUENCE</scope>
</reference>
<feature type="region of interest" description="Disordered" evidence="1">
    <location>
        <begin position="28"/>
        <end position="47"/>
    </location>
</feature>
<accession>A0A2M4D6U5</accession>
<dbReference type="AlphaFoldDB" id="A0A2M4D6U5"/>
<evidence type="ECO:0000313" key="2">
    <source>
        <dbReference type="EMBL" id="MBW73267.1"/>
    </source>
</evidence>
<sequence>MSYFVFSGCSFFGLCIAFLLYNRNRYPPSNVTPKGAPNPTGRPGRKDTPWAVSVLVSFGCAPKSKVEGGP</sequence>
<organism evidence="2">
    <name type="scientific">Anopheles darlingi</name>
    <name type="common">Mosquito</name>
    <dbReference type="NCBI Taxonomy" id="43151"/>
    <lineage>
        <taxon>Eukaryota</taxon>
        <taxon>Metazoa</taxon>
        <taxon>Ecdysozoa</taxon>
        <taxon>Arthropoda</taxon>
        <taxon>Hexapoda</taxon>
        <taxon>Insecta</taxon>
        <taxon>Pterygota</taxon>
        <taxon>Neoptera</taxon>
        <taxon>Endopterygota</taxon>
        <taxon>Diptera</taxon>
        <taxon>Nematocera</taxon>
        <taxon>Culicoidea</taxon>
        <taxon>Culicidae</taxon>
        <taxon>Anophelinae</taxon>
        <taxon>Anopheles</taxon>
    </lineage>
</organism>